<proteinExistence type="predicted"/>
<comment type="caution">
    <text evidence="1">The sequence shown here is derived from an EMBL/GenBank/DDBJ whole genome shotgun (WGS) entry which is preliminary data.</text>
</comment>
<reference evidence="1 2" key="1">
    <citation type="submission" date="2021-06" db="EMBL/GenBank/DDBJ databases">
        <title>Caerostris extrusa draft genome.</title>
        <authorList>
            <person name="Kono N."/>
            <person name="Arakawa K."/>
        </authorList>
    </citation>
    <scope>NUCLEOTIDE SEQUENCE [LARGE SCALE GENOMIC DNA]</scope>
</reference>
<organism evidence="1 2">
    <name type="scientific">Caerostris extrusa</name>
    <name type="common">Bark spider</name>
    <name type="synonym">Caerostris bankana</name>
    <dbReference type="NCBI Taxonomy" id="172846"/>
    <lineage>
        <taxon>Eukaryota</taxon>
        <taxon>Metazoa</taxon>
        <taxon>Ecdysozoa</taxon>
        <taxon>Arthropoda</taxon>
        <taxon>Chelicerata</taxon>
        <taxon>Arachnida</taxon>
        <taxon>Araneae</taxon>
        <taxon>Araneomorphae</taxon>
        <taxon>Entelegynae</taxon>
        <taxon>Araneoidea</taxon>
        <taxon>Araneidae</taxon>
        <taxon>Caerostris</taxon>
    </lineage>
</organism>
<keyword evidence="2" id="KW-1185">Reference proteome</keyword>
<name>A0AAV4Q3N3_CAEEX</name>
<gene>
    <name evidence="1" type="ORF">CEXT_661351</name>
</gene>
<evidence type="ECO:0000313" key="2">
    <source>
        <dbReference type="Proteomes" id="UP001054945"/>
    </source>
</evidence>
<protein>
    <submittedName>
        <fullName evidence="1">Uncharacterized protein</fullName>
    </submittedName>
</protein>
<dbReference type="AlphaFoldDB" id="A0AAV4Q3N3"/>
<sequence length="111" mass="12844">MWANCDFYKIMFTWERLSRLPYKHTTFLCHDRTIDRECLNRYRCVVTSRSLHKSGNFCYLCGNISLLFPAAFLGEAHAIPGIGSTAVGTRGAFFFRPSCWILPRRRNGKSD</sequence>
<evidence type="ECO:0000313" key="1">
    <source>
        <dbReference type="EMBL" id="GIY02807.1"/>
    </source>
</evidence>
<accession>A0AAV4Q3N3</accession>
<dbReference type="Proteomes" id="UP001054945">
    <property type="component" value="Unassembled WGS sequence"/>
</dbReference>
<dbReference type="EMBL" id="BPLR01005504">
    <property type="protein sequence ID" value="GIY02807.1"/>
    <property type="molecule type" value="Genomic_DNA"/>
</dbReference>